<organism evidence="1 2">
    <name type="scientific">Dactylellina haptotyla (strain CBS 200.50)</name>
    <name type="common">Nematode-trapping fungus</name>
    <name type="synonym">Monacrosporium haptotylum</name>
    <dbReference type="NCBI Taxonomy" id="1284197"/>
    <lineage>
        <taxon>Eukaryota</taxon>
        <taxon>Fungi</taxon>
        <taxon>Dikarya</taxon>
        <taxon>Ascomycota</taxon>
        <taxon>Pezizomycotina</taxon>
        <taxon>Orbiliomycetes</taxon>
        <taxon>Orbiliales</taxon>
        <taxon>Orbiliaceae</taxon>
        <taxon>Dactylellina</taxon>
    </lineage>
</organism>
<dbReference type="STRING" id="1284197.S8ASR1"/>
<dbReference type="Proteomes" id="UP000015100">
    <property type="component" value="Unassembled WGS sequence"/>
</dbReference>
<reference evidence="1 2" key="1">
    <citation type="journal article" date="2013" name="PLoS Genet.">
        <title>Genomic mechanisms accounting for the adaptation to parasitism in nematode-trapping fungi.</title>
        <authorList>
            <person name="Meerupati T."/>
            <person name="Andersson K.M."/>
            <person name="Friman E."/>
            <person name="Kumar D."/>
            <person name="Tunlid A."/>
            <person name="Ahren D."/>
        </authorList>
    </citation>
    <scope>NUCLEOTIDE SEQUENCE [LARGE SCALE GENOMIC DNA]</scope>
    <source>
        <strain evidence="1 2">CBS 200.50</strain>
    </source>
</reference>
<keyword evidence="2" id="KW-1185">Reference proteome</keyword>
<reference evidence="2" key="2">
    <citation type="submission" date="2013-04" db="EMBL/GenBank/DDBJ databases">
        <title>Genomic mechanisms accounting for the adaptation to parasitism in nematode-trapping fungi.</title>
        <authorList>
            <person name="Ahren D.G."/>
        </authorList>
    </citation>
    <scope>NUCLEOTIDE SEQUENCE [LARGE SCALE GENOMIC DNA]</scope>
    <source>
        <strain evidence="2">CBS 200.50</strain>
    </source>
</reference>
<sequence length="238" mass="26779">MAETTFPSEIKLPGLMKYTGAYGTLDDLASSVHRCLLVANIPAEYAGTLSGSPDDEYTYVSYGEDPFSKDNLFLGKRVCAYIADNFKGAAMEWYNYQSQMPQFVEPNCWRKHGDLTPSLRKGNPLPLNTVETSLYDLLKLYAEPECYNSLEALKKLESLHWDPLTKKAPSLSGHRARVEKLLNILGYYDTFSRIALTYKTLPNWLLHAIDHLILSSEVSVWEQVRTAITAKKRAVSGA</sequence>
<evidence type="ECO:0000313" key="2">
    <source>
        <dbReference type="Proteomes" id="UP000015100"/>
    </source>
</evidence>
<comment type="caution">
    <text evidence="1">The sequence shown here is derived from an EMBL/GenBank/DDBJ whole genome shotgun (WGS) entry which is preliminary data.</text>
</comment>
<name>S8ASR1_DACHA</name>
<dbReference type="EMBL" id="AQGS01000003">
    <property type="protein sequence ID" value="EPS45899.1"/>
    <property type="molecule type" value="Genomic_DNA"/>
</dbReference>
<dbReference type="HOGENOM" id="CLU_1165774_0_0_1"/>
<dbReference type="AlphaFoldDB" id="S8ASR1"/>
<protein>
    <submittedName>
        <fullName evidence="1">Uncharacterized protein</fullName>
    </submittedName>
</protein>
<evidence type="ECO:0000313" key="1">
    <source>
        <dbReference type="EMBL" id="EPS45899.1"/>
    </source>
</evidence>
<gene>
    <name evidence="1" type="ORF">H072_190</name>
</gene>
<accession>S8ASR1</accession>
<proteinExistence type="predicted"/>